<dbReference type="RefSeq" id="WP_112094509.1">
    <property type="nucleotide sequence ID" value="NZ_QLOE01000013.1"/>
</dbReference>
<accession>A0A328PA89</accession>
<dbReference type="OrthoDB" id="71111at2157"/>
<feature type="transmembrane region" description="Helical" evidence="1">
    <location>
        <begin position="6"/>
        <end position="32"/>
    </location>
</feature>
<sequence length="144" mass="16486">MEDKGFIYTLDAILALTILLIVTASLTHFLTLEHYLPSEYRNENYNAVDIMELMANYETGNGTILEMISHELSSYQNREEAIKEANMIANEFLNSKFPGIKYNLIVYNGLESITIASNADMSEADNINSATKNYNNYTFQLYIW</sequence>
<reference evidence="2 3" key="1">
    <citation type="submission" date="2018-06" db="EMBL/GenBank/DDBJ databases">
        <title>Draft genome sequence of hyperthermophilic methanogen Methanothermobacter tenebrarum sp. MCM-B 1447.</title>
        <authorList>
            <person name="Pore S.D."/>
            <person name="Dagar S."/>
            <person name="Dhakephalkar P.K."/>
        </authorList>
    </citation>
    <scope>NUCLEOTIDE SEQUENCE [LARGE SCALE GENOMIC DNA]</scope>
    <source>
        <strain evidence="2 3">MCM B 1447</strain>
    </source>
</reference>
<comment type="caution">
    <text evidence="2">The sequence shown here is derived from an EMBL/GenBank/DDBJ whole genome shotgun (WGS) entry which is preliminary data.</text>
</comment>
<dbReference type="EMBL" id="QLOE01000013">
    <property type="protein sequence ID" value="RAO78500.1"/>
    <property type="molecule type" value="Genomic_DNA"/>
</dbReference>
<evidence type="ECO:0000313" key="2">
    <source>
        <dbReference type="EMBL" id="RAO78500.1"/>
    </source>
</evidence>
<dbReference type="AlphaFoldDB" id="A0A328PA89"/>
<organism evidence="2 3">
    <name type="scientific">Methanothermobacter tenebrarum</name>
    <dbReference type="NCBI Taxonomy" id="680118"/>
    <lineage>
        <taxon>Archaea</taxon>
        <taxon>Methanobacteriati</taxon>
        <taxon>Methanobacteriota</taxon>
        <taxon>Methanomada group</taxon>
        <taxon>Methanobacteria</taxon>
        <taxon>Methanobacteriales</taxon>
        <taxon>Methanobacteriaceae</taxon>
        <taxon>Methanothermobacter</taxon>
    </lineage>
</organism>
<keyword evidence="1" id="KW-0812">Transmembrane</keyword>
<protein>
    <submittedName>
        <fullName evidence="2">Uncharacterized protein</fullName>
    </submittedName>
</protein>
<proteinExistence type="predicted"/>
<dbReference type="Proteomes" id="UP000249782">
    <property type="component" value="Unassembled WGS sequence"/>
</dbReference>
<evidence type="ECO:0000313" key="3">
    <source>
        <dbReference type="Proteomes" id="UP000249782"/>
    </source>
</evidence>
<evidence type="ECO:0000256" key="1">
    <source>
        <dbReference type="SAM" id="Phobius"/>
    </source>
</evidence>
<keyword evidence="1" id="KW-0472">Membrane</keyword>
<gene>
    <name evidence="2" type="ORF">DPC56_07775</name>
</gene>
<name>A0A328PA89_9EURY</name>
<keyword evidence="1" id="KW-1133">Transmembrane helix</keyword>
<keyword evidence="3" id="KW-1185">Reference proteome</keyword>